<dbReference type="CDD" id="cd01948">
    <property type="entry name" value="EAL"/>
    <property type="match status" value="1"/>
</dbReference>
<accession>A0A238L9X1</accession>
<dbReference type="SMART" id="SM00052">
    <property type="entry name" value="EAL"/>
    <property type="match status" value="1"/>
</dbReference>
<evidence type="ECO:0000259" key="2">
    <source>
        <dbReference type="PROSITE" id="PS50887"/>
    </source>
</evidence>
<dbReference type="SUPFAM" id="SSF55073">
    <property type="entry name" value="Nucleotide cyclase"/>
    <property type="match status" value="1"/>
</dbReference>
<dbReference type="AlphaFoldDB" id="A0A238L9X1"/>
<dbReference type="PANTHER" id="PTHR33121:SF70">
    <property type="entry name" value="SIGNALING PROTEIN YKOW"/>
    <property type="match status" value="1"/>
</dbReference>
<proteinExistence type="predicted"/>
<sequence length="513" mass="56605">MILHATHQVSTRASRTARSIQRPHMLLFFPILLAVAYLVGGQTAMAFVGLAFPVTLAFALPPDGTYGDKNRDALTGLTQREGVVDAANLALAMSRRLGWSTGIIMVEIDKFRLVEERYDHAMVNRIVKVTAERICDSLRDADIPARIDNSTFAIALSPVRRLDLEVVIQMAGRIQRSVAEPISVEGTNAYVTVSVGFSLAARLNDPSGESLMQAATAALIEAQRNGPSAIRSYSLAMRDRIKSRNSLSEQVADALENGEIKAFYQPQISIGTGAITGFETLARWHHPERGLIPPAEFLPALEHAGLMDRLGELMVTEALSALKYWDDIGIDVPRVSVNFSSDELCNPRLVERIGWELDKFDLTPDRLVVEVLETVVASRSDDVVIRNLASLARLGCCLDLDDFGTGHASITSIRRFSIERIKIDRSFVTRIDEDPEQQKMVSAILTMADRLGLDTLAEGVETPEEQEMLMKLGCGHIQGFALARPMPLAETQDWIETYLSRHSPPPARHLKVI</sequence>
<evidence type="ECO:0000313" key="3">
    <source>
        <dbReference type="EMBL" id="SMY06382.1"/>
    </source>
</evidence>
<dbReference type="SMART" id="SM00267">
    <property type="entry name" value="GGDEF"/>
    <property type="match status" value="1"/>
</dbReference>
<gene>
    <name evidence="3" type="primary">gmr_1</name>
    <name evidence="3" type="ORF">LOM8899_00506</name>
</gene>
<evidence type="ECO:0000259" key="1">
    <source>
        <dbReference type="PROSITE" id="PS50883"/>
    </source>
</evidence>
<dbReference type="GO" id="GO:0071111">
    <property type="term" value="F:cyclic-guanylate-specific phosphodiesterase activity"/>
    <property type="evidence" value="ECO:0007669"/>
    <property type="project" value="UniProtKB-EC"/>
</dbReference>
<dbReference type="InterPro" id="IPR050706">
    <property type="entry name" value="Cyclic-di-GMP_PDE-like"/>
</dbReference>
<name>A0A238L9X1_9RHOB</name>
<dbReference type="InterPro" id="IPR029787">
    <property type="entry name" value="Nucleotide_cyclase"/>
</dbReference>
<dbReference type="Pfam" id="PF00990">
    <property type="entry name" value="GGDEF"/>
    <property type="match status" value="1"/>
</dbReference>
<dbReference type="InterPro" id="IPR000160">
    <property type="entry name" value="GGDEF_dom"/>
</dbReference>
<dbReference type="Pfam" id="PF00563">
    <property type="entry name" value="EAL"/>
    <property type="match status" value="1"/>
</dbReference>
<dbReference type="SUPFAM" id="SSF141868">
    <property type="entry name" value="EAL domain-like"/>
    <property type="match status" value="1"/>
</dbReference>
<dbReference type="InterPro" id="IPR035919">
    <property type="entry name" value="EAL_sf"/>
</dbReference>
<dbReference type="EMBL" id="FXZK01000001">
    <property type="protein sequence ID" value="SMY06382.1"/>
    <property type="molecule type" value="Genomic_DNA"/>
</dbReference>
<keyword evidence="3" id="KW-0378">Hydrolase</keyword>
<evidence type="ECO:0000313" key="4">
    <source>
        <dbReference type="Proteomes" id="UP000201613"/>
    </source>
</evidence>
<organism evidence="3 4">
    <name type="scientific">Flavimaricola marinus</name>
    <dbReference type="NCBI Taxonomy" id="1819565"/>
    <lineage>
        <taxon>Bacteria</taxon>
        <taxon>Pseudomonadati</taxon>
        <taxon>Pseudomonadota</taxon>
        <taxon>Alphaproteobacteria</taxon>
        <taxon>Rhodobacterales</taxon>
        <taxon>Paracoccaceae</taxon>
        <taxon>Flavimaricola</taxon>
    </lineage>
</organism>
<dbReference type="EC" id="3.1.4.52" evidence="3"/>
<dbReference type="PANTHER" id="PTHR33121">
    <property type="entry name" value="CYCLIC DI-GMP PHOSPHODIESTERASE PDEF"/>
    <property type="match status" value="1"/>
</dbReference>
<protein>
    <submittedName>
        <fullName evidence="3">Cyclic di-GMP phosphodiesterase Gmr</fullName>
        <ecNumber evidence="3">3.1.4.52</ecNumber>
    </submittedName>
</protein>
<dbReference type="Gene3D" id="3.20.20.450">
    <property type="entry name" value="EAL domain"/>
    <property type="match status" value="1"/>
</dbReference>
<keyword evidence="4" id="KW-1185">Reference proteome</keyword>
<dbReference type="InterPro" id="IPR001633">
    <property type="entry name" value="EAL_dom"/>
</dbReference>
<dbReference type="Gene3D" id="3.30.70.270">
    <property type="match status" value="1"/>
</dbReference>
<dbReference type="PROSITE" id="PS50883">
    <property type="entry name" value="EAL"/>
    <property type="match status" value="1"/>
</dbReference>
<dbReference type="Proteomes" id="UP000201613">
    <property type="component" value="Unassembled WGS sequence"/>
</dbReference>
<feature type="domain" description="GGDEF" evidence="2">
    <location>
        <begin position="99"/>
        <end position="235"/>
    </location>
</feature>
<feature type="domain" description="EAL" evidence="1">
    <location>
        <begin position="244"/>
        <end position="499"/>
    </location>
</feature>
<dbReference type="NCBIfam" id="TIGR00254">
    <property type="entry name" value="GGDEF"/>
    <property type="match status" value="1"/>
</dbReference>
<dbReference type="PROSITE" id="PS50887">
    <property type="entry name" value="GGDEF"/>
    <property type="match status" value="1"/>
</dbReference>
<dbReference type="CDD" id="cd01949">
    <property type="entry name" value="GGDEF"/>
    <property type="match status" value="1"/>
</dbReference>
<reference evidence="4" key="1">
    <citation type="submission" date="2017-05" db="EMBL/GenBank/DDBJ databases">
        <authorList>
            <person name="Rodrigo-Torres L."/>
            <person name="Arahal R. D."/>
            <person name="Lucena T."/>
        </authorList>
    </citation>
    <scope>NUCLEOTIDE SEQUENCE [LARGE SCALE GENOMIC DNA]</scope>
    <source>
        <strain evidence="4">CECT 8899</strain>
    </source>
</reference>
<dbReference type="InterPro" id="IPR043128">
    <property type="entry name" value="Rev_trsase/Diguanyl_cyclase"/>
</dbReference>